<evidence type="ECO:0000313" key="2">
    <source>
        <dbReference type="Proteomes" id="UP001431532"/>
    </source>
</evidence>
<proteinExistence type="predicted"/>
<reference evidence="1" key="1">
    <citation type="submission" date="2023-05" db="EMBL/GenBank/DDBJ databases">
        <title>Mariniplasma microaerophilum sp. nov., a novel anaerobic mollicute isolated from terrestrial mud volcano, Taman Peninsula, Russia.</title>
        <authorList>
            <person name="Khomyakova M.A."/>
            <person name="Merkel A.Y."/>
            <person name="Slobodkin A.I."/>
        </authorList>
    </citation>
    <scope>NUCLEOTIDE SEQUENCE</scope>
    <source>
        <strain evidence="1">M4Ah</strain>
    </source>
</reference>
<sequence length="154" mass="18316">MKIIYVSSEEIYKLLNITVNAFDGEMYWDFRAYNDWCLRPNLSSLIQIHKEVILTSDMKKFIDDNYEQLVVFFLTTYVSMTQPSTPIRSMEDLMNSNTRFAIQVADTTEICIYTKNDHDFSKLYDLCNTVENSKVEIIHDFMHWDFDVSYILKK</sequence>
<keyword evidence="2" id="KW-1185">Reference proteome</keyword>
<protein>
    <submittedName>
        <fullName evidence="1">DUF2691 family protein</fullName>
    </submittedName>
</protein>
<dbReference type="EMBL" id="JASCXW010000001">
    <property type="protein sequence ID" value="MDI6452090.1"/>
    <property type="molecule type" value="Genomic_DNA"/>
</dbReference>
<dbReference type="RefSeq" id="WP_282838491.1">
    <property type="nucleotide sequence ID" value="NZ_JASCXW010000001.1"/>
</dbReference>
<organism evidence="1 2">
    <name type="scientific">Peloplasma aerotolerans</name>
    <dbReference type="NCBI Taxonomy" id="3044389"/>
    <lineage>
        <taxon>Bacteria</taxon>
        <taxon>Bacillati</taxon>
        <taxon>Mycoplasmatota</taxon>
        <taxon>Mollicutes</taxon>
        <taxon>Acholeplasmatales</taxon>
        <taxon>Acholeplasmataceae</taxon>
        <taxon>Peloplasma</taxon>
    </lineage>
</organism>
<gene>
    <name evidence="1" type="ORF">QJ521_00815</name>
</gene>
<dbReference type="Proteomes" id="UP001431532">
    <property type="component" value="Unassembled WGS sequence"/>
</dbReference>
<accession>A0AAW6U5I6</accession>
<name>A0AAW6U5I6_9MOLU</name>
<comment type="caution">
    <text evidence="1">The sequence shown here is derived from an EMBL/GenBank/DDBJ whole genome shotgun (WGS) entry which is preliminary data.</text>
</comment>
<evidence type="ECO:0000313" key="1">
    <source>
        <dbReference type="EMBL" id="MDI6452090.1"/>
    </source>
</evidence>
<dbReference type="Pfam" id="PF10903">
    <property type="entry name" value="DUF2691"/>
    <property type="match status" value="1"/>
</dbReference>
<dbReference type="InterPro" id="IPR020216">
    <property type="entry name" value="Uncharacterised_YncE"/>
</dbReference>
<dbReference type="AlphaFoldDB" id="A0AAW6U5I6"/>